<keyword evidence="3" id="KW-1185">Reference proteome</keyword>
<evidence type="ECO:0000313" key="2">
    <source>
        <dbReference type="EMBL" id="GHD58644.1"/>
    </source>
</evidence>
<dbReference type="InterPro" id="IPR029068">
    <property type="entry name" value="Glyas_Bleomycin-R_OHBP_Dase"/>
</dbReference>
<dbReference type="RefSeq" id="WP_189993269.1">
    <property type="nucleotide sequence ID" value="NZ_BMZS01000010.1"/>
</dbReference>
<dbReference type="CDD" id="cd06587">
    <property type="entry name" value="VOC"/>
    <property type="match status" value="1"/>
</dbReference>
<dbReference type="EMBL" id="BMZS01000010">
    <property type="protein sequence ID" value="GHD58644.1"/>
    <property type="molecule type" value="Genomic_DNA"/>
</dbReference>
<dbReference type="SUPFAM" id="SSF54593">
    <property type="entry name" value="Glyoxalase/Bleomycin resistance protein/Dihydroxybiphenyl dioxygenase"/>
    <property type="match status" value="1"/>
</dbReference>
<evidence type="ECO:0000313" key="3">
    <source>
        <dbReference type="Proteomes" id="UP000630353"/>
    </source>
</evidence>
<dbReference type="InterPro" id="IPR037523">
    <property type="entry name" value="VOC_core"/>
</dbReference>
<accession>A0A918XVR6</accession>
<dbReference type="InterPro" id="IPR004360">
    <property type="entry name" value="Glyas_Fos-R_dOase_dom"/>
</dbReference>
<dbReference type="Proteomes" id="UP000630353">
    <property type="component" value="Unassembled WGS sequence"/>
</dbReference>
<proteinExistence type="predicted"/>
<reference evidence="2" key="1">
    <citation type="journal article" date="2014" name="Int. J. Syst. Evol. Microbiol.">
        <title>Complete genome sequence of Corynebacterium casei LMG S-19264T (=DSM 44701T), isolated from a smear-ripened cheese.</title>
        <authorList>
            <consortium name="US DOE Joint Genome Institute (JGI-PGF)"/>
            <person name="Walter F."/>
            <person name="Albersmeier A."/>
            <person name="Kalinowski J."/>
            <person name="Ruckert C."/>
        </authorList>
    </citation>
    <scope>NUCLEOTIDE SEQUENCE</scope>
    <source>
        <strain evidence="2">KCTC 42651</strain>
    </source>
</reference>
<feature type="domain" description="VOC" evidence="1">
    <location>
        <begin position="7"/>
        <end position="120"/>
    </location>
</feature>
<organism evidence="2 3">
    <name type="scientific">Thalassobaculum fulvum</name>
    <dbReference type="NCBI Taxonomy" id="1633335"/>
    <lineage>
        <taxon>Bacteria</taxon>
        <taxon>Pseudomonadati</taxon>
        <taxon>Pseudomonadota</taxon>
        <taxon>Alphaproteobacteria</taxon>
        <taxon>Rhodospirillales</taxon>
        <taxon>Thalassobaculaceae</taxon>
        <taxon>Thalassobaculum</taxon>
    </lineage>
</organism>
<reference evidence="2" key="2">
    <citation type="submission" date="2020-09" db="EMBL/GenBank/DDBJ databases">
        <authorList>
            <person name="Sun Q."/>
            <person name="Kim S."/>
        </authorList>
    </citation>
    <scope>NUCLEOTIDE SEQUENCE</scope>
    <source>
        <strain evidence="2">KCTC 42651</strain>
    </source>
</reference>
<dbReference type="Pfam" id="PF00903">
    <property type="entry name" value="Glyoxalase"/>
    <property type="match status" value="1"/>
</dbReference>
<dbReference type="Gene3D" id="3.10.180.10">
    <property type="entry name" value="2,3-Dihydroxybiphenyl 1,2-Dioxygenase, domain 1"/>
    <property type="match status" value="1"/>
</dbReference>
<sequence>MTTRPPIAQQVTFIYTRDLAGASAFLRDKVGLRLALNQGDLCHIYAVAGGAFLGVCVNRPPPEDPGVTYSFVTPDVDGMYATLKARGVEFEAPPKLSERFKVYSCFFRGIENYRFEIQEFRDPAWPAADLAP</sequence>
<evidence type="ECO:0000259" key="1">
    <source>
        <dbReference type="PROSITE" id="PS51819"/>
    </source>
</evidence>
<protein>
    <recommendedName>
        <fullName evidence="1">VOC domain-containing protein</fullName>
    </recommendedName>
</protein>
<name>A0A918XVR6_9PROT</name>
<gene>
    <name evidence="2" type="ORF">GCM10017083_41910</name>
</gene>
<dbReference type="AlphaFoldDB" id="A0A918XVR6"/>
<dbReference type="PROSITE" id="PS51819">
    <property type="entry name" value="VOC"/>
    <property type="match status" value="1"/>
</dbReference>
<comment type="caution">
    <text evidence="2">The sequence shown here is derived from an EMBL/GenBank/DDBJ whole genome shotgun (WGS) entry which is preliminary data.</text>
</comment>